<proteinExistence type="predicted"/>
<protein>
    <submittedName>
        <fullName evidence="1">RCG21072</fullName>
    </submittedName>
</protein>
<name>A6KDM6_RAT</name>
<reference evidence="2" key="1">
    <citation type="submission" date="2005-09" db="EMBL/GenBank/DDBJ databases">
        <authorList>
            <person name="Mural R.J."/>
            <person name="Li P.W."/>
            <person name="Adams M.D."/>
            <person name="Amanatides P.G."/>
            <person name="Baden-Tillson H."/>
            <person name="Barnstead M."/>
            <person name="Chin S.H."/>
            <person name="Dew I."/>
            <person name="Evans C.A."/>
            <person name="Ferriera S."/>
            <person name="Flanigan M."/>
            <person name="Fosler C."/>
            <person name="Glodek A."/>
            <person name="Gu Z."/>
            <person name="Holt R.A."/>
            <person name="Jennings D."/>
            <person name="Kraft C.L."/>
            <person name="Lu F."/>
            <person name="Nguyen T."/>
            <person name="Nusskern D.R."/>
            <person name="Pfannkoch C.M."/>
            <person name="Sitter C."/>
            <person name="Sutton G.G."/>
            <person name="Venter J.C."/>
            <person name="Wang Z."/>
            <person name="Woodage T."/>
            <person name="Zheng X.H."/>
            <person name="Zhong F."/>
        </authorList>
    </citation>
    <scope>NUCLEOTIDE SEQUENCE [LARGE SCALE GENOMIC DNA]</scope>
    <source>
        <strain>BN</strain>
        <strain evidence="2">Sprague-Dawley</strain>
    </source>
</reference>
<evidence type="ECO:0000313" key="1">
    <source>
        <dbReference type="EMBL" id="EDL89091.1"/>
    </source>
</evidence>
<dbReference type="AlphaFoldDB" id="A6KDM6"/>
<sequence>MSGFVGINSLAALCCTPELGIRVGYRWEGAVLSPFGGHKEICQVWYD</sequence>
<evidence type="ECO:0000313" key="2">
    <source>
        <dbReference type="Proteomes" id="UP000234681"/>
    </source>
</evidence>
<dbReference type="Proteomes" id="UP000234681">
    <property type="component" value="Chromosome 6"/>
</dbReference>
<organism evidence="1 2">
    <name type="scientific">Rattus norvegicus</name>
    <name type="common">Rat</name>
    <dbReference type="NCBI Taxonomy" id="10116"/>
    <lineage>
        <taxon>Eukaryota</taxon>
        <taxon>Metazoa</taxon>
        <taxon>Chordata</taxon>
        <taxon>Craniata</taxon>
        <taxon>Vertebrata</taxon>
        <taxon>Euteleostomi</taxon>
        <taxon>Mammalia</taxon>
        <taxon>Eutheria</taxon>
        <taxon>Euarchontoglires</taxon>
        <taxon>Glires</taxon>
        <taxon>Rodentia</taxon>
        <taxon>Myomorpha</taxon>
        <taxon>Muroidea</taxon>
        <taxon>Muridae</taxon>
        <taxon>Murinae</taxon>
        <taxon>Rattus</taxon>
    </lineage>
</organism>
<gene>
    <name evidence="1" type="ORF">rCG_21072</name>
</gene>
<dbReference type="EMBL" id="CH474038">
    <property type="protein sequence ID" value="EDL89091.1"/>
    <property type="molecule type" value="Genomic_DNA"/>
</dbReference>
<accession>A6KDM6</accession>